<comment type="caution">
    <text evidence="2">The sequence shown here is derived from an EMBL/GenBank/DDBJ whole genome shotgun (WGS) entry which is preliminary data.</text>
</comment>
<organism evidence="2 3">
    <name type="scientific">Nitrospirillum amazonense</name>
    <dbReference type="NCBI Taxonomy" id="28077"/>
    <lineage>
        <taxon>Bacteria</taxon>
        <taxon>Pseudomonadati</taxon>
        <taxon>Pseudomonadota</taxon>
        <taxon>Alphaproteobacteria</taxon>
        <taxon>Rhodospirillales</taxon>
        <taxon>Azospirillaceae</taxon>
        <taxon>Nitrospirillum</taxon>
    </lineage>
</organism>
<accession>A0A560ESM3</accession>
<reference evidence="2 3" key="1">
    <citation type="submission" date="2019-06" db="EMBL/GenBank/DDBJ databases">
        <title>Genomic Encyclopedia of Type Strains, Phase IV (KMG-V): Genome sequencing to study the core and pangenomes of soil and plant-associated prokaryotes.</title>
        <authorList>
            <person name="Whitman W."/>
        </authorList>
    </citation>
    <scope>NUCLEOTIDE SEQUENCE [LARGE SCALE GENOMIC DNA]</scope>
    <source>
        <strain evidence="2 3">BR 11880</strain>
    </source>
</reference>
<evidence type="ECO:0000313" key="2">
    <source>
        <dbReference type="EMBL" id="TWB12372.1"/>
    </source>
</evidence>
<name>A0A560ESM3_9PROT</name>
<gene>
    <name evidence="2" type="ORF">FBZ89_12570</name>
</gene>
<keyword evidence="1" id="KW-0175">Coiled coil</keyword>
<evidence type="ECO:0000313" key="3">
    <source>
        <dbReference type="Proteomes" id="UP000319859"/>
    </source>
</evidence>
<feature type="coiled-coil region" evidence="1">
    <location>
        <begin position="37"/>
        <end position="64"/>
    </location>
</feature>
<dbReference type="Proteomes" id="UP000319859">
    <property type="component" value="Unassembled WGS sequence"/>
</dbReference>
<sequence>MERLKTALERLDAAVLVLDGALERRLARPAAVAGDVDETAKARIAQLERALAAAEGREQGAKAATAALSERLDRTIGQLRAVLED</sequence>
<dbReference type="RefSeq" id="WP_145753570.1">
    <property type="nucleotide sequence ID" value="NZ_VITN01000025.1"/>
</dbReference>
<protein>
    <submittedName>
        <fullName evidence="2">Uncharacterized protein DUF4164</fullName>
    </submittedName>
</protein>
<proteinExistence type="predicted"/>
<dbReference type="EMBL" id="VITN01000025">
    <property type="protein sequence ID" value="TWB12372.1"/>
    <property type="molecule type" value="Genomic_DNA"/>
</dbReference>
<dbReference type="AlphaFoldDB" id="A0A560ESM3"/>
<evidence type="ECO:0000256" key="1">
    <source>
        <dbReference type="SAM" id="Coils"/>
    </source>
</evidence>